<sequence length="237" mass="26869">MAILQYRERLNPEKVNGALSGLLQKRLVLTGMDTTPSPAITCDMRVNQDAQRGKVIEFITTTPMSCSVRDANEILWKELTMCRDHPNKVYKYMKGAKPNSHEMNFVMSARSPFGMLELNGLQYMEKFEETGRPVFVVAERTKLASKNFAFRDDCWMTVTPSSVKPNASVVEIHLQLYMERDEELQLSPEDISYAQDRVMGSLGNAFRKFFQAQQNTLMEKAGRAVPPSSTSKLSIIV</sequence>
<accession>G5A6W9</accession>
<evidence type="ECO:0000313" key="2">
    <source>
        <dbReference type="Proteomes" id="UP000002640"/>
    </source>
</evidence>
<name>G5A6W9_PHYSP</name>
<dbReference type="RefSeq" id="XP_009535707.1">
    <property type="nucleotide sequence ID" value="XM_009537412.1"/>
</dbReference>
<evidence type="ECO:0000313" key="1">
    <source>
        <dbReference type="EMBL" id="EGZ09074.1"/>
    </source>
</evidence>
<organism evidence="1 2">
    <name type="scientific">Phytophthora sojae (strain P6497)</name>
    <name type="common">Soybean stem and root rot agent</name>
    <name type="synonym">Phytophthora megasperma f. sp. glycines</name>
    <dbReference type="NCBI Taxonomy" id="1094619"/>
    <lineage>
        <taxon>Eukaryota</taxon>
        <taxon>Sar</taxon>
        <taxon>Stramenopiles</taxon>
        <taxon>Oomycota</taxon>
        <taxon>Peronosporomycetes</taxon>
        <taxon>Peronosporales</taxon>
        <taxon>Peronosporaceae</taxon>
        <taxon>Phytophthora</taxon>
    </lineage>
</organism>
<dbReference type="InParanoid" id="G5A6W9"/>
<proteinExistence type="predicted"/>
<keyword evidence="2" id="KW-1185">Reference proteome</keyword>
<protein>
    <submittedName>
        <fullName evidence="1">Uncharacterized protein</fullName>
    </submittedName>
</protein>
<gene>
    <name evidence="1" type="ORF">PHYSODRAFT_549736</name>
</gene>
<reference evidence="1 2" key="1">
    <citation type="journal article" date="2006" name="Science">
        <title>Phytophthora genome sequences uncover evolutionary origins and mechanisms of pathogenesis.</title>
        <authorList>
            <person name="Tyler B.M."/>
            <person name="Tripathy S."/>
            <person name="Zhang X."/>
            <person name="Dehal P."/>
            <person name="Jiang R.H."/>
            <person name="Aerts A."/>
            <person name="Arredondo F.D."/>
            <person name="Baxter L."/>
            <person name="Bensasson D."/>
            <person name="Beynon J.L."/>
            <person name="Chapman J."/>
            <person name="Damasceno C.M."/>
            <person name="Dorrance A.E."/>
            <person name="Dou D."/>
            <person name="Dickerman A.W."/>
            <person name="Dubchak I.L."/>
            <person name="Garbelotto M."/>
            <person name="Gijzen M."/>
            <person name="Gordon S.G."/>
            <person name="Govers F."/>
            <person name="Grunwald N.J."/>
            <person name="Huang W."/>
            <person name="Ivors K.L."/>
            <person name="Jones R.W."/>
            <person name="Kamoun S."/>
            <person name="Krampis K."/>
            <person name="Lamour K.H."/>
            <person name="Lee M.K."/>
            <person name="McDonald W.H."/>
            <person name="Medina M."/>
            <person name="Meijer H.J."/>
            <person name="Nordberg E.K."/>
            <person name="Maclean D.J."/>
            <person name="Ospina-Giraldo M.D."/>
            <person name="Morris P.F."/>
            <person name="Phuntumart V."/>
            <person name="Putnam N.H."/>
            <person name="Rash S."/>
            <person name="Rose J.K."/>
            <person name="Sakihama Y."/>
            <person name="Salamov A.A."/>
            <person name="Savidor A."/>
            <person name="Scheuring C.F."/>
            <person name="Smith B.M."/>
            <person name="Sobral B.W."/>
            <person name="Terry A."/>
            <person name="Torto-Alalibo T.A."/>
            <person name="Win J."/>
            <person name="Xu Z."/>
            <person name="Zhang H."/>
            <person name="Grigoriev I.V."/>
            <person name="Rokhsar D.S."/>
            <person name="Boore J.L."/>
        </authorList>
    </citation>
    <scope>NUCLEOTIDE SEQUENCE [LARGE SCALE GENOMIC DNA]</scope>
    <source>
        <strain evidence="1 2">P6497</strain>
    </source>
</reference>
<dbReference type="GeneID" id="20662698"/>
<dbReference type="OMA" id="ANTEMIV"/>
<dbReference type="AlphaFoldDB" id="G5A6W9"/>
<dbReference type="KEGG" id="psoj:PHYSODRAFT_549736"/>
<dbReference type="Proteomes" id="UP000002640">
    <property type="component" value="Unassembled WGS sequence"/>
</dbReference>
<dbReference type="EMBL" id="JH159160">
    <property type="protein sequence ID" value="EGZ09074.1"/>
    <property type="molecule type" value="Genomic_DNA"/>
</dbReference>